<comment type="similarity">
    <text evidence="2 8">Belongs to the diaminopimelate epimerase family.</text>
</comment>
<feature type="binding site" evidence="8">
    <location>
        <position position="155"/>
    </location>
    <ligand>
        <name>substrate</name>
    </ligand>
</feature>
<gene>
    <name evidence="8" type="primary">dapF</name>
    <name evidence="11" type="ORF">PROPJV5_0622</name>
</gene>
<dbReference type="Pfam" id="PF01678">
    <property type="entry name" value="DAP_epimerase"/>
    <property type="match status" value="2"/>
</dbReference>
<dbReference type="EMBL" id="OMOH01000002">
    <property type="protein sequence ID" value="SPF67665.1"/>
    <property type="molecule type" value="Genomic_DNA"/>
</dbReference>
<feature type="binding site" evidence="8">
    <location>
        <begin position="217"/>
        <end position="218"/>
    </location>
    <ligand>
        <name>substrate</name>
    </ligand>
</feature>
<feature type="binding site" evidence="8">
    <location>
        <position position="189"/>
    </location>
    <ligand>
        <name>substrate</name>
    </ligand>
</feature>
<dbReference type="HAMAP" id="MF_00197">
    <property type="entry name" value="DAP_epimerase"/>
    <property type="match status" value="1"/>
</dbReference>
<feature type="active site" evidence="9">
    <location>
        <position position="82"/>
    </location>
</feature>
<dbReference type="GO" id="GO:0008837">
    <property type="term" value="F:diaminopimelate epimerase activity"/>
    <property type="evidence" value="ECO:0007669"/>
    <property type="project" value="UniProtKB-UniRule"/>
</dbReference>
<evidence type="ECO:0000256" key="10">
    <source>
        <dbReference type="SAM" id="MobiDB-lite"/>
    </source>
</evidence>
<dbReference type="InterPro" id="IPR018510">
    <property type="entry name" value="DAP_epimerase_AS"/>
</dbReference>
<evidence type="ECO:0000256" key="9">
    <source>
        <dbReference type="PROSITE-ProRule" id="PRU10125"/>
    </source>
</evidence>
<organism evidence="11 12">
    <name type="scientific">Propionibacterium ruminifibrarum</name>
    <dbReference type="NCBI Taxonomy" id="1962131"/>
    <lineage>
        <taxon>Bacteria</taxon>
        <taxon>Bacillati</taxon>
        <taxon>Actinomycetota</taxon>
        <taxon>Actinomycetes</taxon>
        <taxon>Propionibacteriales</taxon>
        <taxon>Propionibacteriaceae</taxon>
        <taxon>Propionibacterium</taxon>
    </lineage>
</organism>
<keyword evidence="6 8" id="KW-0413">Isomerase</keyword>
<comment type="subunit">
    <text evidence="8">Homodimer.</text>
</comment>
<evidence type="ECO:0000256" key="8">
    <source>
        <dbReference type="HAMAP-Rule" id="MF_00197"/>
    </source>
</evidence>
<dbReference type="InterPro" id="IPR001653">
    <property type="entry name" value="DAP_epimerase_DapF"/>
</dbReference>
<feature type="binding site" evidence="8">
    <location>
        <position position="14"/>
    </location>
    <ligand>
        <name>substrate</name>
    </ligand>
</feature>
<comment type="subcellular location">
    <subcellularLocation>
        <location evidence="8">Cytoplasm</location>
    </subcellularLocation>
</comment>
<comment type="catalytic activity">
    <reaction evidence="7 8">
        <text>(2S,6S)-2,6-diaminopimelate = meso-2,6-diaminopimelate</text>
        <dbReference type="Rhea" id="RHEA:15393"/>
        <dbReference type="ChEBI" id="CHEBI:57609"/>
        <dbReference type="ChEBI" id="CHEBI:57791"/>
        <dbReference type="EC" id="5.1.1.7"/>
    </reaction>
</comment>
<dbReference type="PANTHER" id="PTHR31689">
    <property type="entry name" value="DIAMINOPIMELATE EPIMERASE, CHLOROPLASTIC"/>
    <property type="match status" value="1"/>
</dbReference>
<keyword evidence="5 8" id="KW-0457">Lysine biosynthesis</keyword>
<dbReference type="UniPathway" id="UPA00034">
    <property type="reaction ID" value="UER00025"/>
</dbReference>
<dbReference type="PROSITE" id="PS01326">
    <property type="entry name" value="DAP_EPIMERASE"/>
    <property type="match status" value="1"/>
</dbReference>
<dbReference type="SUPFAM" id="SSF54506">
    <property type="entry name" value="Diaminopimelate epimerase-like"/>
    <property type="match status" value="2"/>
</dbReference>
<evidence type="ECO:0000256" key="6">
    <source>
        <dbReference type="ARBA" id="ARBA00023235"/>
    </source>
</evidence>
<keyword evidence="4 8" id="KW-0028">Amino-acid biosynthesis</keyword>
<evidence type="ECO:0000313" key="11">
    <source>
        <dbReference type="EMBL" id="SPF67665.1"/>
    </source>
</evidence>
<accession>A0A375I0P6</accession>
<reference evidence="12" key="1">
    <citation type="submission" date="2018-02" db="EMBL/GenBank/DDBJ databases">
        <authorList>
            <person name="Hornung B."/>
        </authorList>
    </citation>
    <scope>NUCLEOTIDE SEQUENCE [LARGE SCALE GENOMIC DNA]</scope>
</reference>
<feature type="region of interest" description="Disordered" evidence="10">
    <location>
        <begin position="275"/>
        <end position="298"/>
    </location>
</feature>
<dbReference type="GO" id="GO:0009089">
    <property type="term" value="P:lysine biosynthetic process via diaminopimelate"/>
    <property type="evidence" value="ECO:0007669"/>
    <property type="project" value="UniProtKB-UniRule"/>
</dbReference>
<feature type="binding site" evidence="8">
    <location>
        <begin position="83"/>
        <end position="84"/>
    </location>
    <ligand>
        <name>substrate</name>
    </ligand>
</feature>
<evidence type="ECO:0000256" key="2">
    <source>
        <dbReference type="ARBA" id="ARBA00010219"/>
    </source>
</evidence>
<dbReference type="Proteomes" id="UP000265962">
    <property type="component" value="Unassembled WGS sequence"/>
</dbReference>
<feature type="compositionally biased region" description="Low complexity" evidence="10">
    <location>
        <begin position="283"/>
        <end position="298"/>
    </location>
</feature>
<evidence type="ECO:0000256" key="4">
    <source>
        <dbReference type="ARBA" id="ARBA00022605"/>
    </source>
</evidence>
<dbReference type="PANTHER" id="PTHR31689:SF0">
    <property type="entry name" value="DIAMINOPIMELATE EPIMERASE"/>
    <property type="match status" value="1"/>
</dbReference>
<dbReference type="AlphaFoldDB" id="A0A375I0P6"/>
<feature type="binding site" evidence="8">
    <location>
        <begin position="207"/>
        <end position="208"/>
    </location>
    <ligand>
        <name>substrate</name>
    </ligand>
</feature>
<comment type="caution">
    <text evidence="8">Lacks conserved residue(s) required for the propagation of feature annotation.</text>
</comment>
<evidence type="ECO:0000256" key="3">
    <source>
        <dbReference type="ARBA" id="ARBA00013080"/>
    </source>
</evidence>
<evidence type="ECO:0000256" key="7">
    <source>
        <dbReference type="ARBA" id="ARBA00051712"/>
    </source>
</evidence>
<comment type="function">
    <text evidence="8">Catalyzes the stereoinversion of LL-2,6-diaminopimelate (L,L-DAP) to meso-diaminopimelate (meso-DAP), a precursor of L-lysine and an essential component of the bacterial peptidoglycan.</text>
</comment>
<name>A0A375I0P6_9ACTN</name>
<dbReference type="EC" id="5.1.1.7" evidence="3 8"/>
<sequence length="298" mass="31628">METWGFAKGHGTHNDFVLLKDRTGSVPLTAEQVRFLCDRHGGIGADGVIRAIKAGHVPGWDGEPDLWFMDYRNADGSLAEMCGNGLRVFGRFLMEEDLVDSNELVIATRAGLRGVREMPDGRMCAQMGAVRVGPEPTWVAHDGTRYEATAVDVGNPHAVVLLGDDVDLSLLDLSHPPQFDPDVFPAGANVEFVHVNDRHDLSMRVHERGSGETLSCGTGVVATAAAQAHAIGEPSGDYAVTVPGGRLDVAYDGERAELIGPAVIVARGEVLVPDRASRRAGDPAPAEAAAAETEPGRP</sequence>
<feature type="site" description="Could be important to modulate the pK values of the two catalytic cysteine residues" evidence="8">
    <location>
        <position position="157"/>
    </location>
</feature>
<evidence type="ECO:0000313" key="12">
    <source>
        <dbReference type="Proteomes" id="UP000265962"/>
    </source>
</evidence>
<proteinExistence type="inferred from homology"/>
<feature type="site" description="Could be important to modulate the pK values of the two catalytic cysteine residues" evidence="8">
    <location>
        <position position="207"/>
    </location>
</feature>
<evidence type="ECO:0000256" key="1">
    <source>
        <dbReference type="ARBA" id="ARBA00005196"/>
    </source>
</evidence>
<evidence type="ECO:0000256" key="5">
    <source>
        <dbReference type="ARBA" id="ARBA00023154"/>
    </source>
</evidence>
<dbReference type="OrthoDB" id="9805408at2"/>
<comment type="pathway">
    <text evidence="1 8">Amino-acid biosynthesis; L-lysine biosynthesis via DAP pathway; DL-2,6-diaminopimelate from LL-2,6-diaminopimelate: step 1/1.</text>
</comment>
<dbReference type="GO" id="GO:0005829">
    <property type="term" value="C:cytosol"/>
    <property type="evidence" value="ECO:0007669"/>
    <property type="project" value="TreeGrafter"/>
</dbReference>
<dbReference type="NCBIfam" id="TIGR00652">
    <property type="entry name" value="DapF"/>
    <property type="match status" value="1"/>
</dbReference>
<feature type="binding site" evidence="8">
    <location>
        <position position="73"/>
    </location>
    <ligand>
        <name>substrate</name>
    </ligand>
</feature>
<feature type="active site" description="Proton donor" evidence="8">
    <location>
        <position position="82"/>
    </location>
</feature>
<dbReference type="Gene3D" id="3.10.310.10">
    <property type="entry name" value="Diaminopimelate Epimerase, Chain A, domain 1"/>
    <property type="match status" value="2"/>
</dbReference>
<keyword evidence="12" id="KW-1185">Reference proteome</keyword>
<keyword evidence="8" id="KW-0963">Cytoplasm</keyword>
<protein>
    <recommendedName>
        <fullName evidence="3 8">Diaminopimelate epimerase</fullName>
        <shortName evidence="8">DAP epimerase</shortName>
        <ecNumber evidence="3 8">5.1.1.7</ecNumber>
    </recommendedName>
    <alternativeName>
        <fullName evidence="8">PLP-independent amino acid racemase</fullName>
    </alternativeName>
</protein>
<feature type="active site" description="Proton acceptor" evidence="8">
    <location>
        <position position="216"/>
    </location>
</feature>